<evidence type="ECO:0000256" key="8">
    <source>
        <dbReference type="RuleBase" id="RU004455"/>
    </source>
</evidence>
<evidence type="ECO:0000256" key="1">
    <source>
        <dbReference type="ARBA" id="ARBA00004831"/>
    </source>
</evidence>
<dbReference type="Proteomes" id="UP000306918">
    <property type="component" value="Unassembled WGS sequence"/>
</dbReference>
<dbReference type="GO" id="GO:0019628">
    <property type="term" value="P:urate catabolic process"/>
    <property type="evidence" value="ECO:0007669"/>
    <property type="project" value="UniProtKB-UniPathway"/>
</dbReference>
<keyword evidence="4 5" id="KW-0560">Oxidoreductase</keyword>
<dbReference type="Pfam" id="PF01014">
    <property type="entry name" value="Uricase"/>
    <property type="match status" value="2"/>
</dbReference>
<evidence type="ECO:0000256" key="2">
    <source>
        <dbReference type="ARBA" id="ARBA00009760"/>
    </source>
</evidence>
<evidence type="ECO:0000256" key="5">
    <source>
        <dbReference type="PIRNR" id="PIRNR000241"/>
    </source>
</evidence>
<comment type="caution">
    <text evidence="9">The sequence shown here is derived from an EMBL/GenBank/DDBJ whole genome shotgun (WGS) entry which is preliminary data.</text>
</comment>
<gene>
    <name evidence="9" type="primary">pucL</name>
    <name evidence="9" type="ORF">FAM09_00450</name>
</gene>
<comment type="similarity">
    <text evidence="2 5 8">Belongs to the uricase family.</text>
</comment>
<feature type="binding site" evidence="7">
    <location>
        <position position="244"/>
    </location>
    <ligand>
        <name>urate</name>
        <dbReference type="ChEBI" id="CHEBI:17775"/>
    </ligand>
</feature>
<comment type="pathway">
    <text evidence="1 5">Purine metabolism; urate degradation; (S)-allantoin from urate: step 1/3.</text>
</comment>
<reference evidence="9 10" key="1">
    <citation type="submission" date="2019-04" db="EMBL/GenBank/DDBJ databases">
        <title>Niastella caeni sp. nov., isolated from activated sludge.</title>
        <authorList>
            <person name="Sheng M."/>
        </authorList>
    </citation>
    <scope>NUCLEOTIDE SEQUENCE [LARGE SCALE GENOMIC DNA]</scope>
    <source>
        <strain evidence="9 10">HX-2-15</strain>
    </source>
</reference>
<evidence type="ECO:0000256" key="7">
    <source>
        <dbReference type="PIRSR" id="PIRSR000241-2"/>
    </source>
</evidence>
<feature type="active site" description="Charge relay system" evidence="6">
    <location>
        <position position="12"/>
    </location>
</feature>
<feature type="active site" description="Charge relay system" evidence="6">
    <location>
        <position position="246"/>
    </location>
</feature>
<dbReference type="EC" id="1.7.3.3" evidence="5 8"/>
<dbReference type="UniPathway" id="UPA00394">
    <property type="reaction ID" value="UER00650"/>
</dbReference>
<dbReference type="PIRSF" id="PIRSF000241">
    <property type="entry name" value="Urate_oxidase"/>
    <property type="match status" value="1"/>
</dbReference>
<dbReference type="RefSeq" id="WP_136575112.1">
    <property type="nucleotide sequence ID" value="NZ_STFF01000001.1"/>
</dbReference>
<dbReference type="EMBL" id="STFF01000001">
    <property type="protein sequence ID" value="THU40619.1"/>
    <property type="molecule type" value="Genomic_DNA"/>
</dbReference>
<accession>A0A4S8I0D8</accession>
<protein>
    <recommendedName>
        <fullName evidence="5 8">Uricase</fullName>
        <ecNumber evidence="5 8">1.7.3.3</ecNumber>
    </recommendedName>
    <alternativeName>
        <fullName evidence="5">Urate oxidase</fullName>
    </alternativeName>
</protein>
<dbReference type="PANTHER" id="PTHR42874">
    <property type="entry name" value="URICASE"/>
    <property type="match status" value="1"/>
</dbReference>
<feature type="binding site" evidence="7">
    <location>
        <position position="158"/>
    </location>
    <ligand>
        <name>5-hydroxyisourate</name>
        <dbReference type="ChEBI" id="CHEBI:18072"/>
    </ligand>
</feature>
<dbReference type="OrthoDB" id="9809009at2"/>
<comment type="function">
    <text evidence="5 8">Catalyzes the oxidation of uric acid to 5-hydroxyisourate, which is further processed to form (S)-allantoin.</text>
</comment>
<feature type="binding site" evidence="7">
    <location>
        <position position="57"/>
    </location>
    <ligand>
        <name>O2</name>
        <dbReference type="ChEBI" id="CHEBI:15379"/>
    </ligand>
</feature>
<feature type="binding site" evidence="7">
    <location>
        <position position="218"/>
    </location>
    <ligand>
        <name>5-hydroxyisourate</name>
        <dbReference type="ChEBI" id="CHEBI:18072"/>
    </ligand>
</feature>
<feature type="binding site" evidence="7">
    <location>
        <position position="58"/>
    </location>
    <ligand>
        <name>urate</name>
        <dbReference type="ChEBI" id="CHEBI:17775"/>
    </ligand>
</feature>
<feature type="binding site" evidence="7">
    <location>
        <position position="175"/>
    </location>
    <ligand>
        <name>5-hydroxyisourate</name>
        <dbReference type="ChEBI" id="CHEBI:18072"/>
    </ligand>
</feature>
<evidence type="ECO:0000256" key="6">
    <source>
        <dbReference type="PIRSR" id="PIRSR000241-1"/>
    </source>
</evidence>
<dbReference type="AlphaFoldDB" id="A0A4S8I0D8"/>
<evidence type="ECO:0000313" key="10">
    <source>
        <dbReference type="Proteomes" id="UP000306918"/>
    </source>
</evidence>
<feature type="binding site" evidence="7">
    <location>
        <position position="218"/>
    </location>
    <ligand>
        <name>urate</name>
        <dbReference type="ChEBI" id="CHEBI:17775"/>
    </ligand>
</feature>
<dbReference type="GO" id="GO:0006144">
    <property type="term" value="P:purine nucleobase metabolic process"/>
    <property type="evidence" value="ECO:0007669"/>
    <property type="project" value="UniProtKB-KW"/>
</dbReference>
<dbReference type="InterPro" id="IPR002042">
    <property type="entry name" value="Uricase"/>
</dbReference>
<feature type="binding site" evidence="7">
    <location>
        <position position="158"/>
    </location>
    <ligand>
        <name>urate</name>
        <dbReference type="ChEBI" id="CHEBI:17775"/>
    </ligand>
</feature>
<organism evidence="9 10">
    <name type="scientific">Niastella caeni</name>
    <dbReference type="NCBI Taxonomy" id="2569763"/>
    <lineage>
        <taxon>Bacteria</taxon>
        <taxon>Pseudomonadati</taxon>
        <taxon>Bacteroidota</taxon>
        <taxon>Chitinophagia</taxon>
        <taxon>Chitinophagales</taxon>
        <taxon>Chitinophagaceae</taxon>
        <taxon>Niastella</taxon>
    </lineage>
</organism>
<dbReference type="PANTHER" id="PTHR42874:SF1">
    <property type="entry name" value="URICASE"/>
    <property type="match status" value="1"/>
</dbReference>
<feature type="binding site" evidence="7">
    <location>
        <position position="244"/>
    </location>
    <ligand>
        <name>O2</name>
        <dbReference type="ChEBI" id="CHEBI:15379"/>
    </ligand>
</feature>
<feature type="binding site" evidence="7">
    <location>
        <position position="217"/>
    </location>
    <ligand>
        <name>urate</name>
        <dbReference type="ChEBI" id="CHEBI:17775"/>
    </ligand>
</feature>
<evidence type="ECO:0000256" key="4">
    <source>
        <dbReference type="ARBA" id="ARBA00023002"/>
    </source>
</evidence>
<feature type="binding site" evidence="7">
    <location>
        <position position="57"/>
    </location>
    <ligand>
        <name>urate</name>
        <dbReference type="ChEBI" id="CHEBI:17775"/>
    </ligand>
</feature>
<dbReference type="GO" id="GO:0004846">
    <property type="term" value="F:urate oxidase activity"/>
    <property type="evidence" value="ECO:0007669"/>
    <property type="project" value="UniProtKB-EC"/>
</dbReference>
<feature type="binding site" evidence="7">
    <location>
        <position position="244"/>
    </location>
    <ligand>
        <name>5-hydroxyisourate</name>
        <dbReference type="ChEBI" id="CHEBI:18072"/>
    </ligand>
</feature>
<name>A0A4S8I0D8_9BACT</name>
<proteinExistence type="inferred from homology"/>
<evidence type="ECO:0000313" key="9">
    <source>
        <dbReference type="EMBL" id="THU40619.1"/>
    </source>
</evidence>
<keyword evidence="3 5" id="KW-0659">Purine metabolism</keyword>
<dbReference type="NCBIfam" id="TIGR03383">
    <property type="entry name" value="urate_oxi"/>
    <property type="match status" value="1"/>
</dbReference>
<dbReference type="Gene3D" id="3.10.270.10">
    <property type="entry name" value="Urate Oxidase"/>
    <property type="match status" value="1"/>
</dbReference>
<dbReference type="SUPFAM" id="SSF55620">
    <property type="entry name" value="Tetrahydrobiopterin biosynthesis enzymes-like"/>
    <property type="match status" value="2"/>
</dbReference>
<feature type="active site" description="Charge relay system" evidence="6">
    <location>
        <position position="57"/>
    </location>
</feature>
<feature type="binding site" evidence="7">
    <location>
        <position position="175"/>
    </location>
    <ligand>
        <name>urate</name>
        <dbReference type="ChEBI" id="CHEBI:17775"/>
    </ligand>
</feature>
<comment type="catalytic activity">
    <reaction evidence="5 8">
        <text>urate + O2 + H2O = 5-hydroxyisourate + H2O2</text>
        <dbReference type="Rhea" id="RHEA:21368"/>
        <dbReference type="ChEBI" id="CHEBI:15377"/>
        <dbReference type="ChEBI" id="CHEBI:15379"/>
        <dbReference type="ChEBI" id="CHEBI:16240"/>
        <dbReference type="ChEBI" id="CHEBI:17775"/>
        <dbReference type="ChEBI" id="CHEBI:18072"/>
        <dbReference type="EC" id="1.7.3.3"/>
    </reaction>
</comment>
<keyword evidence="10" id="KW-1185">Reference proteome</keyword>
<evidence type="ECO:0000256" key="3">
    <source>
        <dbReference type="ARBA" id="ARBA00022631"/>
    </source>
</evidence>
<dbReference type="PRINTS" id="PR00093">
    <property type="entry name" value="URICASE"/>
</dbReference>
<sequence>MSIKLGKNTYGKNSVNLSKIIRHPDYHEFRQISVNVVLEGDFETAHTIGDNSKILPTDTQKNTVYALAKEHFVSSIEAFGLYLANYFISNNPPISQARIEIAEHSWQRMRFNGTEHPHAYCSGGAEKHTATIIQNEKGIEVTSGINDLLILKTTDSGFENYIKDNFTTLKETSDRIFATQCEVSWTYNSSNVLFTELFNGIRTTLLQTFADHHSLSVQHTLFAMGEAVLTKFAAVNEISLKMPNKHHILFNLEQFGMDNKNDIFIATDEPYGYITGTIVRE</sequence>
<feature type="binding site" evidence="7">
    <location>
        <position position="57"/>
    </location>
    <ligand>
        <name>5-hydroxyisourate</name>
        <dbReference type="ChEBI" id="CHEBI:18072"/>
    </ligand>
</feature>
<feature type="binding site" evidence="7">
    <location>
        <position position="217"/>
    </location>
    <ligand>
        <name>5-hydroxyisourate</name>
        <dbReference type="ChEBI" id="CHEBI:18072"/>
    </ligand>
</feature>